<feature type="domain" description="Soluble ligand binding" evidence="3">
    <location>
        <begin position="417"/>
        <end position="469"/>
    </location>
</feature>
<reference evidence="4 5" key="1">
    <citation type="journal article" date="2016" name="Nat. Commun.">
        <title>Thousands of microbial genomes shed light on interconnected biogeochemical processes in an aquifer system.</title>
        <authorList>
            <person name="Anantharaman K."/>
            <person name="Brown C.T."/>
            <person name="Hug L.A."/>
            <person name="Sharon I."/>
            <person name="Castelle C.J."/>
            <person name="Probst A.J."/>
            <person name="Thomas B.C."/>
            <person name="Singh A."/>
            <person name="Wilkins M.J."/>
            <person name="Karaoz U."/>
            <person name="Brodie E.L."/>
            <person name="Williams K.H."/>
            <person name="Hubbard S.S."/>
            <person name="Banfield J.F."/>
        </authorList>
    </citation>
    <scope>NUCLEOTIDE SEQUENCE [LARGE SCALE GENOMIC DNA]</scope>
</reference>
<feature type="domain" description="Soluble ligand binding" evidence="3">
    <location>
        <begin position="311"/>
        <end position="350"/>
    </location>
</feature>
<dbReference type="AlphaFoldDB" id="A0A1F7FG57"/>
<dbReference type="Gene3D" id="3.10.560.10">
    <property type="entry name" value="Outer membrane lipoprotein wza domain like"/>
    <property type="match status" value="3"/>
</dbReference>
<dbReference type="SUPFAM" id="SSF142984">
    <property type="entry name" value="Nqo1 middle domain-like"/>
    <property type="match status" value="1"/>
</dbReference>
<comment type="caution">
    <text evidence="4">The sequence shown here is derived from an EMBL/GenBank/DDBJ whole genome shotgun (WGS) entry which is preliminary data.</text>
</comment>
<dbReference type="Pfam" id="PF02563">
    <property type="entry name" value="Poly_export"/>
    <property type="match status" value="1"/>
</dbReference>
<name>A0A1F7FG57_UNCRA</name>
<dbReference type="InterPro" id="IPR019554">
    <property type="entry name" value="Soluble_ligand-bd"/>
</dbReference>
<keyword evidence="1" id="KW-0732">Signal</keyword>
<dbReference type="InterPro" id="IPR003715">
    <property type="entry name" value="Poly_export_N"/>
</dbReference>
<dbReference type="PANTHER" id="PTHR33619">
    <property type="entry name" value="POLYSACCHARIDE EXPORT PROTEIN GFCE-RELATED"/>
    <property type="match status" value="1"/>
</dbReference>
<feature type="domain" description="Soluble ligand binding" evidence="3">
    <location>
        <begin position="135"/>
        <end position="163"/>
    </location>
</feature>
<dbReference type="GO" id="GO:0015159">
    <property type="term" value="F:polysaccharide transmembrane transporter activity"/>
    <property type="evidence" value="ECO:0007669"/>
    <property type="project" value="InterPro"/>
</dbReference>
<dbReference type="PANTHER" id="PTHR33619:SF3">
    <property type="entry name" value="POLYSACCHARIDE EXPORT PROTEIN GFCE-RELATED"/>
    <property type="match status" value="1"/>
</dbReference>
<evidence type="ECO:0000259" key="2">
    <source>
        <dbReference type="Pfam" id="PF02563"/>
    </source>
</evidence>
<sequence>MKLFVLFVTIAIGGIAGQGMMPSDFSSSDMVFPGSLGDFQKNQTLQQNMVHEPIADSTYIVGPGDEFRIVMWGNVQENDLKVSVDPEGNLLLPKIGIVPTQKDLRTLKKDVVALIRSKTKYTDVIIELSQVKSVIITVSGEVDKPGSYTFRSTVRLNDVLSQAFSKTIDILNYKSSSFRNIIVNTPDGASQSYDFENFLNNGVVQDNPYLFSGYRVVVPPRIQLVTISGSIVRYGSPDYRRESLFDFIRFCGGLRPDADSSNMRVTSYSADGMKLQSQTLTYPEECKAYQMQPADAIVVGGIPYWQEQITVTLAGRVRNPGQYLVEKGTSIAKCIEMAGGILEDGDVNIAYIRRDRFTNLSLEVDKGYKAELTDWFLMNAKKINADFNNVFFKTSGEYALAAVHQDVVYIPWKTNDVSVIGCVANPGLVKFKEGKQYPYYINTAGGFSNEAFKSHIRIYRASKGAWVAGEKTGGINAGDIIFAPEMPPNYAWNRFKDVLTLTTGVLTTAVLFYSTLRN</sequence>
<dbReference type="InterPro" id="IPR049712">
    <property type="entry name" value="Poly_export"/>
</dbReference>
<proteinExistence type="predicted"/>
<feature type="domain" description="Polysaccharide export protein N-terminal" evidence="2">
    <location>
        <begin position="56"/>
        <end position="100"/>
    </location>
</feature>
<dbReference type="Proteomes" id="UP000179243">
    <property type="component" value="Unassembled WGS sequence"/>
</dbReference>
<accession>A0A1F7FG57</accession>
<gene>
    <name evidence="4" type="ORF">A2519_03830</name>
</gene>
<evidence type="ECO:0008006" key="6">
    <source>
        <dbReference type="Google" id="ProtNLM"/>
    </source>
</evidence>
<dbReference type="Pfam" id="PF10531">
    <property type="entry name" value="SLBB"/>
    <property type="match status" value="3"/>
</dbReference>
<organism evidence="4 5">
    <name type="scientific">Candidatus Raymondbacteria bacterium RIFOXYD12_FULL_49_13</name>
    <dbReference type="NCBI Taxonomy" id="1817890"/>
    <lineage>
        <taxon>Bacteria</taxon>
        <taxon>Raymondiibacteriota</taxon>
    </lineage>
</organism>
<protein>
    <recommendedName>
        <fullName evidence="6">Soluble ligand binding domain-containing protein</fullName>
    </recommendedName>
</protein>
<evidence type="ECO:0000256" key="1">
    <source>
        <dbReference type="ARBA" id="ARBA00022729"/>
    </source>
</evidence>
<dbReference type="EMBL" id="MFYX01000050">
    <property type="protein sequence ID" value="OGK05690.1"/>
    <property type="molecule type" value="Genomic_DNA"/>
</dbReference>
<evidence type="ECO:0000313" key="5">
    <source>
        <dbReference type="Proteomes" id="UP000179243"/>
    </source>
</evidence>
<evidence type="ECO:0000313" key="4">
    <source>
        <dbReference type="EMBL" id="OGK05690.1"/>
    </source>
</evidence>
<evidence type="ECO:0000259" key="3">
    <source>
        <dbReference type="Pfam" id="PF10531"/>
    </source>
</evidence>